<feature type="transmembrane region" description="Helical" evidence="9">
    <location>
        <begin position="507"/>
        <end position="527"/>
    </location>
</feature>
<keyword evidence="4" id="KW-1003">Cell membrane</keyword>
<dbReference type="Pfam" id="PF01032">
    <property type="entry name" value="FecCD"/>
    <property type="match status" value="2"/>
</dbReference>
<dbReference type="RefSeq" id="WP_102645334.1">
    <property type="nucleotide sequence ID" value="NZ_PNYA01000008.1"/>
</dbReference>
<feature type="transmembrane region" description="Helical" evidence="9">
    <location>
        <begin position="402"/>
        <end position="426"/>
    </location>
</feature>
<dbReference type="Proteomes" id="UP000235616">
    <property type="component" value="Unassembled WGS sequence"/>
</dbReference>
<evidence type="ECO:0000256" key="7">
    <source>
        <dbReference type="ARBA" id="ARBA00023136"/>
    </source>
</evidence>
<dbReference type="GO" id="GO:0005886">
    <property type="term" value="C:plasma membrane"/>
    <property type="evidence" value="ECO:0007669"/>
    <property type="project" value="UniProtKB-SubCell"/>
</dbReference>
<feature type="transmembrane region" description="Helical" evidence="9">
    <location>
        <begin position="344"/>
        <end position="364"/>
    </location>
</feature>
<feature type="transmembrane region" description="Helical" evidence="9">
    <location>
        <begin position="583"/>
        <end position="604"/>
    </location>
</feature>
<comment type="similarity">
    <text evidence="2">Belongs to the binding-protein-dependent transport system permease family. FecCD subfamily.</text>
</comment>
<dbReference type="InterPro" id="IPR037294">
    <property type="entry name" value="ABC_BtuC-like"/>
</dbReference>
<dbReference type="PANTHER" id="PTHR30472:SF37">
    <property type="entry name" value="FE(3+) DICITRATE TRANSPORT SYSTEM PERMEASE PROTEIN FECD-RELATED"/>
    <property type="match status" value="1"/>
</dbReference>
<evidence type="ECO:0000256" key="5">
    <source>
        <dbReference type="ARBA" id="ARBA00022692"/>
    </source>
</evidence>
<evidence type="ECO:0000313" key="11">
    <source>
        <dbReference type="Proteomes" id="UP000235616"/>
    </source>
</evidence>
<evidence type="ECO:0000256" key="2">
    <source>
        <dbReference type="ARBA" id="ARBA00007935"/>
    </source>
</evidence>
<keyword evidence="7 9" id="KW-0472">Membrane</keyword>
<accession>A0A2N7VT72</accession>
<sequence>MRSRARRGARGPSGDRGVSARARHDALAEPGVTSRAPGVGASRVAWALAALVASVALTRLAPDLVRYWGAGGLSHASGAGHHDALALARVLLFDLHGPRVLAALAAGASFGAAGAVFQALARNALASPDVLGVTGGAQLGLLLAMLWPALAGVALPPVLLGAGLVAAGAVAAAAGGWRATPLRLLLAGSVCALLFSAVTTLVLAWSEQSIAGVVLWSSGSLYQPGARGLLSALVWLAVPLALLPLLARSLDVLSVGEHTASMLGVRVDAVRFGALLVAVGFTSVAVAIAGPMSYVGLVAPNLVRRWPGPRVVRMVPLAVCSALVGALVVSVTDAAVLTLGLDGTLSTGVAVALVGAPLMLALILRDGRGWTARARGEWAGALRAPASIERWSRRLPAVPLPLALLGLVALGLAALAAAGAIGPVLVGPARAWAALGGHDEVARALLLLRVPRAACALLAGALLAASGVLMQSVVRNPLAGPEVLGVTQGASLAVLIAMAVDESLGRFGMLAASLTGAIVTLALVLALNRRTRYAPLPVALSGLVLGTLATTLAQWLIAQASMQPARFVVWLVGGTYGRGPGDALLLLPWAVMAIVLAGALARPLDLLALGEEQAAALGVPTSWLRMGALVVATLLASAAVAAVGPIGFVGLMAPHAASLLGARTHRARLVWAVAFGALITAAADLGARTFVAPREVPAGALTAMIGAPYLLALLIVQARREHAGASR</sequence>
<feature type="transmembrane region" description="Helical" evidence="9">
    <location>
        <begin position="696"/>
        <end position="716"/>
    </location>
</feature>
<keyword evidence="5 9" id="KW-0812">Transmembrane</keyword>
<feature type="transmembrane region" description="Helical" evidence="9">
    <location>
        <begin position="624"/>
        <end position="648"/>
    </location>
</feature>
<evidence type="ECO:0000313" key="10">
    <source>
        <dbReference type="EMBL" id="PMS20354.1"/>
    </source>
</evidence>
<evidence type="ECO:0000256" key="6">
    <source>
        <dbReference type="ARBA" id="ARBA00022989"/>
    </source>
</evidence>
<dbReference type="PANTHER" id="PTHR30472">
    <property type="entry name" value="FERRIC ENTEROBACTIN TRANSPORT SYSTEM PERMEASE PROTEIN"/>
    <property type="match status" value="1"/>
</dbReference>
<dbReference type="SUPFAM" id="SSF81345">
    <property type="entry name" value="ABC transporter involved in vitamin B12 uptake, BtuC"/>
    <property type="match status" value="2"/>
</dbReference>
<evidence type="ECO:0000256" key="1">
    <source>
        <dbReference type="ARBA" id="ARBA00004651"/>
    </source>
</evidence>
<evidence type="ECO:0000256" key="8">
    <source>
        <dbReference type="SAM" id="MobiDB-lite"/>
    </source>
</evidence>
<feature type="transmembrane region" description="Helical" evidence="9">
    <location>
        <begin position="272"/>
        <end position="294"/>
    </location>
</feature>
<feature type="transmembrane region" description="Helical" evidence="9">
    <location>
        <begin position="669"/>
        <end position="690"/>
    </location>
</feature>
<feature type="transmembrane region" description="Helical" evidence="9">
    <location>
        <begin position="453"/>
        <end position="471"/>
    </location>
</feature>
<name>A0A2N7VT72_9BURK</name>
<proteinExistence type="inferred from homology"/>
<dbReference type="GO" id="GO:0033214">
    <property type="term" value="P:siderophore-iron import into cell"/>
    <property type="evidence" value="ECO:0007669"/>
    <property type="project" value="TreeGrafter"/>
</dbReference>
<feature type="transmembrane region" description="Helical" evidence="9">
    <location>
        <begin position="184"/>
        <end position="205"/>
    </location>
</feature>
<dbReference type="AlphaFoldDB" id="A0A2N7VT72"/>
<reference evidence="10 11" key="1">
    <citation type="submission" date="2018-01" db="EMBL/GenBank/DDBJ databases">
        <title>Whole genome analyses suggest that Burkholderia sensu lato contains two further novel genera in the rhizoxinica-symbiotica group Mycetohabitans gen. nov., and Trinickia gen. nov.: implications for the evolution of diazotrophy and nodulation in the Burkholderiaceae.</title>
        <authorList>
            <person name="Estrada-de los Santos P."/>
            <person name="Palmer M."/>
            <person name="Chavez-Ramirez B."/>
            <person name="Beukes C."/>
            <person name="Steenkamp E.T."/>
            <person name="Hirsch A.M."/>
            <person name="Manyaka P."/>
            <person name="Maluk M."/>
            <person name="Lafos M."/>
            <person name="Crook M."/>
            <person name="Gross E."/>
            <person name="Simon M.F."/>
            <person name="Bueno dos Reis Junior F."/>
            <person name="Poole P.S."/>
            <person name="Venter S.N."/>
            <person name="James E.K."/>
        </authorList>
    </citation>
    <scope>NUCLEOTIDE SEQUENCE [LARGE SCALE GENOMIC DNA]</scope>
    <source>
        <strain evidence="10 11">GIMN1.004</strain>
    </source>
</reference>
<dbReference type="EMBL" id="PNYA01000008">
    <property type="protein sequence ID" value="PMS20354.1"/>
    <property type="molecule type" value="Genomic_DNA"/>
</dbReference>
<feature type="transmembrane region" description="Helical" evidence="9">
    <location>
        <begin position="157"/>
        <end position="177"/>
    </location>
</feature>
<evidence type="ECO:0000256" key="4">
    <source>
        <dbReference type="ARBA" id="ARBA00022475"/>
    </source>
</evidence>
<comment type="subcellular location">
    <subcellularLocation>
        <location evidence="1">Cell membrane</location>
        <topology evidence="1">Multi-pass membrane protein</topology>
    </subcellularLocation>
</comment>
<feature type="transmembrane region" description="Helical" evidence="9">
    <location>
        <begin position="483"/>
        <end position="500"/>
    </location>
</feature>
<feature type="transmembrane region" description="Helical" evidence="9">
    <location>
        <begin position="314"/>
        <end position="337"/>
    </location>
</feature>
<dbReference type="InterPro" id="IPR000522">
    <property type="entry name" value="ABC_transptr_permease_BtuC"/>
</dbReference>
<feature type="transmembrane region" description="Helical" evidence="9">
    <location>
        <begin position="130"/>
        <end position="151"/>
    </location>
</feature>
<dbReference type="OrthoDB" id="9055647at2"/>
<comment type="caution">
    <text evidence="10">The sequence shown here is derived from an EMBL/GenBank/DDBJ whole genome shotgun (WGS) entry which is preliminary data.</text>
</comment>
<feature type="region of interest" description="Disordered" evidence="8">
    <location>
        <begin position="1"/>
        <end position="34"/>
    </location>
</feature>
<keyword evidence="6 9" id="KW-1133">Transmembrane helix</keyword>
<feature type="transmembrane region" description="Helical" evidence="9">
    <location>
        <begin position="44"/>
        <end position="61"/>
    </location>
</feature>
<gene>
    <name evidence="10" type="ORF">C0Z18_10420</name>
</gene>
<protein>
    <submittedName>
        <fullName evidence="10">Fe(3+)-hydroxamate ABC transporter permease FhuB</fullName>
    </submittedName>
</protein>
<evidence type="ECO:0000256" key="9">
    <source>
        <dbReference type="SAM" id="Phobius"/>
    </source>
</evidence>
<feature type="transmembrane region" description="Helical" evidence="9">
    <location>
        <begin position="100"/>
        <end position="121"/>
    </location>
</feature>
<dbReference type="Gene3D" id="1.10.3470.10">
    <property type="entry name" value="ABC transporter involved in vitamin B12 uptake, BtuC"/>
    <property type="match status" value="2"/>
</dbReference>
<evidence type="ECO:0000256" key="3">
    <source>
        <dbReference type="ARBA" id="ARBA00022448"/>
    </source>
</evidence>
<organism evidence="10 11">
    <name type="scientific">Trinickia dabaoshanensis</name>
    <dbReference type="NCBI Taxonomy" id="564714"/>
    <lineage>
        <taxon>Bacteria</taxon>
        <taxon>Pseudomonadati</taxon>
        <taxon>Pseudomonadota</taxon>
        <taxon>Betaproteobacteria</taxon>
        <taxon>Burkholderiales</taxon>
        <taxon>Burkholderiaceae</taxon>
        <taxon>Trinickia</taxon>
    </lineage>
</organism>
<dbReference type="CDD" id="cd06550">
    <property type="entry name" value="TM_ABC_iron-siderophores_like"/>
    <property type="match status" value="2"/>
</dbReference>
<keyword evidence="11" id="KW-1185">Reference proteome</keyword>
<keyword evidence="3" id="KW-0813">Transport</keyword>
<feature type="transmembrane region" description="Helical" evidence="9">
    <location>
        <begin position="533"/>
        <end position="557"/>
    </location>
</feature>
<dbReference type="GO" id="GO:0022857">
    <property type="term" value="F:transmembrane transporter activity"/>
    <property type="evidence" value="ECO:0007669"/>
    <property type="project" value="InterPro"/>
</dbReference>